<accession>A0A0U3GHL4</accession>
<organism evidence="3 5">
    <name type="scientific">Kocuria flava</name>
    <dbReference type="NCBI Taxonomy" id="446860"/>
    <lineage>
        <taxon>Bacteria</taxon>
        <taxon>Bacillati</taxon>
        <taxon>Actinomycetota</taxon>
        <taxon>Actinomycetes</taxon>
        <taxon>Micrococcales</taxon>
        <taxon>Micrococcaceae</taxon>
        <taxon>Kocuria</taxon>
    </lineage>
</organism>
<evidence type="ECO:0000313" key="3">
    <source>
        <dbReference type="EMBL" id="ALU39630.1"/>
    </source>
</evidence>
<dbReference type="PANTHER" id="PTHR46268">
    <property type="entry name" value="STRESS RESPONSE PROTEIN NHAX"/>
    <property type="match status" value="1"/>
</dbReference>
<dbReference type="AlphaFoldDB" id="A0A0U3GHL4"/>
<sequence>MSEHPESVSGGERIVVGVDGSEHAKHALREAARLAEALDLPLEVVTCWQDVTLAAGAYGYIPSLDPEDVRTGSRKMVEDVLAEVFGDDRPQRLRVRLWHGRPADALIKASEGARMLVVGSRGHGGVVGMLLGSVSSAVVSHASCPVLVVRP</sequence>
<dbReference type="EMBL" id="CP013254">
    <property type="protein sequence ID" value="ALU39630.1"/>
    <property type="molecule type" value="Genomic_DNA"/>
</dbReference>
<feature type="domain" description="UspA" evidence="2">
    <location>
        <begin position="12"/>
        <end position="150"/>
    </location>
</feature>
<dbReference type="InterPro" id="IPR014729">
    <property type="entry name" value="Rossmann-like_a/b/a_fold"/>
</dbReference>
<gene>
    <name evidence="3" type="ORF">AS188_07545</name>
    <name evidence="4" type="ORF">KFL01_13110</name>
</gene>
<reference evidence="4 6" key="2">
    <citation type="submission" date="2019-07" db="EMBL/GenBank/DDBJ databases">
        <title>Whole genome shotgun sequence of Kocuria flava NBRC 107626.</title>
        <authorList>
            <person name="Hosoyama A."/>
            <person name="Uohara A."/>
            <person name="Ohji S."/>
            <person name="Ichikawa N."/>
        </authorList>
    </citation>
    <scope>NUCLEOTIDE SEQUENCE [LARGE SCALE GENOMIC DNA]</scope>
    <source>
        <strain evidence="4 6">NBRC 107626</strain>
    </source>
</reference>
<reference evidence="3 5" key="1">
    <citation type="submission" date="2015-11" db="EMBL/GenBank/DDBJ databases">
        <title>Complete Genome Sequence of Kocuria flava strain HO-9041.</title>
        <authorList>
            <person name="Zhou M."/>
            <person name="Dai J."/>
        </authorList>
    </citation>
    <scope>NUCLEOTIDE SEQUENCE [LARGE SCALE GENOMIC DNA]</scope>
    <source>
        <strain evidence="3 5">HO-9041</strain>
    </source>
</reference>
<evidence type="ECO:0000259" key="2">
    <source>
        <dbReference type="Pfam" id="PF00582"/>
    </source>
</evidence>
<keyword evidence="6" id="KW-1185">Reference proteome</keyword>
<dbReference type="OrthoDB" id="6174426at2"/>
<evidence type="ECO:0000256" key="1">
    <source>
        <dbReference type="ARBA" id="ARBA00008791"/>
    </source>
</evidence>
<dbReference type="Gene3D" id="3.40.50.620">
    <property type="entry name" value="HUPs"/>
    <property type="match status" value="1"/>
</dbReference>
<evidence type="ECO:0000313" key="5">
    <source>
        <dbReference type="Proteomes" id="UP000057181"/>
    </source>
</evidence>
<dbReference type="Proteomes" id="UP000321155">
    <property type="component" value="Unassembled WGS sequence"/>
</dbReference>
<evidence type="ECO:0000313" key="4">
    <source>
        <dbReference type="EMBL" id="GEO92005.1"/>
    </source>
</evidence>
<name>A0A0U3GHL4_9MICC</name>
<dbReference type="Proteomes" id="UP000057181">
    <property type="component" value="Chromosome"/>
</dbReference>
<dbReference type="EMBL" id="BJZR01000028">
    <property type="protein sequence ID" value="GEO92005.1"/>
    <property type="molecule type" value="Genomic_DNA"/>
</dbReference>
<dbReference type="KEGG" id="kfv:AS188_07545"/>
<proteinExistence type="inferred from homology"/>
<dbReference type="InterPro" id="IPR006016">
    <property type="entry name" value="UspA"/>
</dbReference>
<evidence type="ECO:0000313" key="6">
    <source>
        <dbReference type="Proteomes" id="UP000321155"/>
    </source>
</evidence>
<dbReference type="PANTHER" id="PTHR46268:SF6">
    <property type="entry name" value="UNIVERSAL STRESS PROTEIN UP12"/>
    <property type="match status" value="1"/>
</dbReference>
<dbReference type="Pfam" id="PF00582">
    <property type="entry name" value="Usp"/>
    <property type="match status" value="1"/>
</dbReference>
<dbReference type="SUPFAM" id="SSF52402">
    <property type="entry name" value="Adenine nucleotide alpha hydrolases-like"/>
    <property type="match status" value="1"/>
</dbReference>
<dbReference type="InterPro" id="IPR006015">
    <property type="entry name" value="Universal_stress_UspA"/>
</dbReference>
<dbReference type="RefSeq" id="WP_058858341.1">
    <property type="nucleotide sequence ID" value="NZ_BJZR01000028.1"/>
</dbReference>
<comment type="similarity">
    <text evidence="1">Belongs to the universal stress protein A family.</text>
</comment>
<dbReference type="PRINTS" id="PR01438">
    <property type="entry name" value="UNVRSLSTRESS"/>
</dbReference>
<protein>
    <submittedName>
        <fullName evidence="3 4">Universal stress protein</fullName>
    </submittedName>
</protein>